<organism evidence="9 10">
    <name type="scientific">Novosphingobium hassiacum</name>
    <dbReference type="NCBI Taxonomy" id="173676"/>
    <lineage>
        <taxon>Bacteria</taxon>
        <taxon>Pseudomonadati</taxon>
        <taxon>Pseudomonadota</taxon>
        <taxon>Alphaproteobacteria</taxon>
        <taxon>Sphingomonadales</taxon>
        <taxon>Sphingomonadaceae</taxon>
        <taxon>Novosphingobium</taxon>
    </lineage>
</organism>
<dbReference type="GO" id="GO:0006935">
    <property type="term" value="P:chemotaxis"/>
    <property type="evidence" value="ECO:0007669"/>
    <property type="project" value="InterPro"/>
</dbReference>
<evidence type="ECO:0000313" key="9">
    <source>
        <dbReference type="EMBL" id="MBB3861871.1"/>
    </source>
</evidence>
<dbReference type="EMBL" id="JACICY010000008">
    <property type="protein sequence ID" value="MBB3861871.1"/>
    <property type="molecule type" value="Genomic_DNA"/>
</dbReference>
<dbReference type="Proteomes" id="UP000562395">
    <property type="component" value="Unassembled WGS sequence"/>
</dbReference>
<keyword evidence="4 7" id="KW-1133">Transmembrane helix</keyword>
<accession>A0A7W6EX45</accession>
<evidence type="ECO:0000256" key="5">
    <source>
        <dbReference type="ARBA" id="ARBA00023136"/>
    </source>
</evidence>
<evidence type="ECO:0000256" key="6">
    <source>
        <dbReference type="RuleBase" id="RU004057"/>
    </source>
</evidence>
<dbReference type="AlphaFoldDB" id="A0A7W6EX45"/>
<evidence type="ECO:0000256" key="7">
    <source>
        <dbReference type="SAM" id="Phobius"/>
    </source>
</evidence>
<keyword evidence="6" id="KW-0813">Transport</keyword>
<keyword evidence="3 7" id="KW-0812">Transmembrane</keyword>
<evidence type="ECO:0000313" key="10">
    <source>
        <dbReference type="Proteomes" id="UP000562395"/>
    </source>
</evidence>
<dbReference type="GO" id="GO:0071978">
    <property type="term" value="P:bacterial-type flagellum-dependent swarming motility"/>
    <property type="evidence" value="ECO:0007669"/>
    <property type="project" value="InterPro"/>
</dbReference>
<evidence type="ECO:0000256" key="3">
    <source>
        <dbReference type="ARBA" id="ARBA00022692"/>
    </source>
</evidence>
<dbReference type="InterPro" id="IPR047055">
    <property type="entry name" value="MotA-like"/>
</dbReference>
<dbReference type="Pfam" id="PF01618">
    <property type="entry name" value="MotA_ExbB"/>
    <property type="match status" value="1"/>
</dbReference>
<keyword evidence="2" id="KW-1003">Cell membrane</keyword>
<feature type="transmembrane region" description="Helical" evidence="7">
    <location>
        <begin position="150"/>
        <end position="173"/>
    </location>
</feature>
<evidence type="ECO:0000259" key="8">
    <source>
        <dbReference type="Pfam" id="PF01618"/>
    </source>
</evidence>
<evidence type="ECO:0000256" key="4">
    <source>
        <dbReference type="ARBA" id="ARBA00022989"/>
    </source>
</evidence>
<name>A0A7W6EX45_9SPHN</name>
<sequence>MEFSPLIDGMSATIVVGGTALATVLRSGPRELATTGRALAGLFAPVFSAEQSKAGLAAQVNAIRKDGVLRASPRAIGDREFDEATDAMIRLRSIDPLIDRHHAHRKHRMTQANIAVRTLAQAAELGPVFGMVGTLVSLSRLPEAGINSGALNGAIGMAVVTTLYGLLFANLLLAPLARMVERHALAEEQGRQDVIDWLSAQLEPSLPHKVQPLRASGALREKIHA</sequence>
<dbReference type="RefSeq" id="WP_183614375.1">
    <property type="nucleotide sequence ID" value="NZ_JACICY010000008.1"/>
</dbReference>
<feature type="transmembrane region" description="Helical" evidence="7">
    <location>
        <begin position="114"/>
        <end position="138"/>
    </location>
</feature>
<reference evidence="9 10" key="1">
    <citation type="submission" date="2020-08" db="EMBL/GenBank/DDBJ databases">
        <title>Genomic Encyclopedia of Type Strains, Phase IV (KMG-IV): sequencing the most valuable type-strain genomes for metagenomic binning, comparative biology and taxonomic classification.</title>
        <authorList>
            <person name="Goeker M."/>
        </authorList>
    </citation>
    <scope>NUCLEOTIDE SEQUENCE [LARGE SCALE GENOMIC DNA]</scope>
    <source>
        <strain evidence="9 10">DSM 14552</strain>
    </source>
</reference>
<comment type="caution">
    <text evidence="9">The sequence shown here is derived from an EMBL/GenBank/DDBJ whole genome shotgun (WGS) entry which is preliminary data.</text>
</comment>
<keyword evidence="5 7" id="KW-0472">Membrane</keyword>
<dbReference type="InterPro" id="IPR002898">
    <property type="entry name" value="MotA_ExbB_proton_chnl"/>
</dbReference>
<comment type="similarity">
    <text evidence="6">Belongs to the exbB/tolQ family.</text>
</comment>
<evidence type="ECO:0000256" key="2">
    <source>
        <dbReference type="ARBA" id="ARBA00022475"/>
    </source>
</evidence>
<evidence type="ECO:0000256" key="1">
    <source>
        <dbReference type="ARBA" id="ARBA00004651"/>
    </source>
</evidence>
<keyword evidence="6" id="KW-0653">Protein transport</keyword>
<keyword evidence="10" id="KW-1185">Reference proteome</keyword>
<protein>
    <submittedName>
        <fullName evidence="9">Chemotaxis protein MotA</fullName>
    </submittedName>
</protein>
<comment type="subcellular location">
    <subcellularLocation>
        <location evidence="1">Cell membrane</location>
        <topology evidence="1">Multi-pass membrane protein</topology>
    </subcellularLocation>
    <subcellularLocation>
        <location evidence="6">Membrane</location>
        <topology evidence="6">Multi-pass membrane protein</topology>
    </subcellularLocation>
</comment>
<dbReference type="GO" id="GO:0005886">
    <property type="term" value="C:plasma membrane"/>
    <property type="evidence" value="ECO:0007669"/>
    <property type="project" value="UniProtKB-SubCell"/>
</dbReference>
<dbReference type="GO" id="GO:0015031">
    <property type="term" value="P:protein transport"/>
    <property type="evidence" value="ECO:0007669"/>
    <property type="project" value="UniProtKB-KW"/>
</dbReference>
<feature type="domain" description="MotA/TolQ/ExbB proton channel" evidence="8">
    <location>
        <begin position="109"/>
        <end position="189"/>
    </location>
</feature>
<gene>
    <name evidence="9" type="ORF">GGQ88_003161</name>
</gene>
<dbReference type="PANTHER" id="PTHR30433">
    <property type="entry name" value="CHEMOTAXIS PROTEIN MOTA"/>
    <property type="match status" value="1"/>
</dbReference>
<proteinExistence type="inferred from homology"/>